<feature type="domain" description="Radical SAM core" evidence="7">
    <location>
        <begin position="176"/>
        <end position="413"/>
    </location>
</feature>
<evidence type="ECO:0000313" key="9">
    <source>
        <dbReference type="Proteomes" id="UP000005496"/>
    </source>
</evidence>
<evidence type="ECO:0000259" key="6">
    <source>
        <dbReference type="PROSITE" id="PS51332"/>
    </source>
</evidence>
<dbReference type="GO" id="GO:0031419">
    <property type="term" value="F:cobalamin binding"/>
    <property type="evidence" value="ECO:0007669"/>
    <property type="project" value="InterPro"/>
</dbReference>
<feature type="domain" description="B12-binding" evidence="6">
    <location>
        <begin position="1"/>
        <end position="148"/>
    </location>
</feature>
<dbReference type="Gene3D" id="3.40.50.280">
    <property type="entry name" value="Cobalamin-binding domain"/>
    <property type="match status" value="1"/>
</dbReference>
<evidence type="ECO:0000313" key="8">
    <source>
        <dbReference type="EMBL" id="EFI33464.1"/>
    </source>
</evidence>
<evidence type="ECO:0000259" key="7">
    <source>
        <dbReference type="PROSITE" id="PS51918"/>
    </source>
</evidence>
<keyword evidence="5" id="KW-0411">Iron-sulfur</keyword>
<dbReference type="PROSITE" id="PS51332">
    <property type="entry name" value="B12_BINDING"/>
    <property type="match status" value="1"/>
</dbReference>
<dbReference type="PANTHER" id="PTHR43409">
    <property type="entry name" value="ANAEROBIC MAGNESIUM-PROTOPORPHYRIN IX MONOMETHYL ESTER CYCLASE-RELATED"/>
    <property type="match status" value="1"/>
</dbReference>
<dbReference type="InterPro" id="IPR023969">
    <property type="entry name" value="CHP04072_B12-bd/rSAM"/>
</dbReference>
<accession>D6SRZ8</accession>
<dbReference type="SMART" id="SM00729">
    <property type="entry name" value="Elp3"/>
    <property type="match status" value="1"/>
</dbReference>
<dbReference type="InterPro" id="IPR006638">
    <property type="entry name" value="Elp3/MiaA/NifB-like_rSAM"/>
</dbReference>
<evidence type="ECO:0000256" key="3">
    <source>
        <dbReference type="ARBA" id="ARBA00022723"/>
    </source>
</evidence>
<sequence length="455" mass="50975">MKVFLLSTNTSLEPYPVYPQGMAMIASALSNAGHEVKQFDYLVSNESEELLGKEVLEFAPGVVGVSLRNIDNVDSFSDQSRWFLEQTRRIIDSLREITRAPIVVGGPAFSIMPEAILEYLGADFGVEGEGEAAVVKLLERIQNNGHGPRIVRSKEVLHKSQLCSPLVDKDILEYYNKESGLPGLQTKRGCPHSCVYCSYPSLEGPFLRARHPEEVVEDVAKLSRDHGVEHIFFTDSVFNDCRGHYLELALALARRNLPVRWSAFFRPDPIRDDDLDLLLHSGLLGMEVGSDSCAEPTLEGLGKGFCSSDVLRFNAACVRRGIPVAHYFIIGGPNETEATIRETLSNIGKLEDCVAFVYSGLRILPGTKLHAHAIKEGILDESTSLLRPVYYHSPGIERDRMHEIAAKALDGCRNCFFPPQEAQDRMNVMRRFGYRGLIWDKLIEAEKKRTRRVQR</sequence>
<dbReference type="Pfam" id="PF02310">
    <property type="entry name" value="B12-binding"/>
    <property type="match status" value="1"/>
</dbReference>
<dbReference type="Pfam" id="PF04055">
    <property type="entry name" value="Radical_SAM"/>
    <property type="match status" value="1"/>
</dbReference>
<dbReference type="PROSITE" id="PS51918">
    <property type="entry name" value="RADICAL_SAM"/>
    <property type="match status" value="1"/>
</dbReference>
<dbReference type="GO" id="GO:0005829">
    <property type="term" value="C:cytosol"/>
    <property type="evidence" value="ECO:0007669"/>
    <property type="project" value="TreeGrafter"/>
</dbReference>
<proteinExistence type="predicted"/>
<dbReference type="SFLD" id="SFLDG01082">
    <property type="entry name" value="B12-binding_domain_containing"/>
    <property type="match status" value="1"/>
</dbReference>
<dbReference type="InterPro" id="IPR007197">
    <property type="entry name" value="rSAM"/>
</dbReference>
<evidence type="ECO:0000256" key="2">
    <source>
        <dbReference type="ARBA" id="ARBA00022691"/>
    </source>
</evidence>
<dbReference type="Gene3D" id="3.80.30.20">
    <property type="entry name" value="tm_1862 like domain"/>
    <property type="match status" value="1"/>
</dbReference>
<protein>
    <submittedName>
        <fullName evidence="8">Radical SAM domain protein</fullName>
    </submittedName>
</protein>
<dbReference type="PANTHER" id="PTHR43409:SF16">
    <property type="entry name" value="SLR0320 PROTEIN"/>
    <property type="match status" value="1"/>
</dbReference>
<comment type="cofactor">
    <cofactor evidence="1">
        <name>[4Fe-4S] cluster</name>
        <dbReference type="ChEBI" id="CHEBI:49883"/>
    </cofactor>
</comment>
<dbReference type="AlphaFoldDB" id="D6SRZ8"/>
<keyword evidence="3" id="KW-0479">Metal-binding</keyword>
<dbReference type="GO" id="GO:0003824">
    <property type="term" value="F:catalytic activity"/>
    <property type="evidence" value="ECO:0007669"/>
    <property type="project" value="InterPro"/>
</dbReference>
<organism evidence="8 9">
    <name type="scientific">Desulfonatronospira thiodismutans ASO3-1</name>
    <dbReference type="NCBI Taxonomy" id="555779"/>
    <lineage>
        <taxon>Bacteria</taxon>
        <taxon>Pseudomonadati</taxon>
        <taxon>Thermodesulfobacteriota</taxon>
        <taxon>Desulfovibrionia</taxon>
        <taxon>Desulfovibrionales</taxon>
        <taxon>Desulfonatronovibrionaceae</taxon>
        <taxon>Desulfonatronospira</taxon>
    </lineage>
</organism>
<evidence type="ECO:0000256" key="4">
    <source>
        <dbReference type="ARBA" id="ARBA00023004"/>
    </source>
</evidence>
<dbReference type="SFLD" id="SFLDS00029">
    <property type="entry name" value="Radical_SAM"/>
    <property type="match status" value="1"/>
</dbReference>
<keyword evidence="9" id="KW-1185">Reference proteome</keyword>
<dbReference type="InterPro" id="IPR051198">
    <property type="entry name" value="BchE-like"/>
</dbReference>
<dbReference type="InterPro" id="IPR058240">
    <property type="entry name" value="rSAM_sf"/>
</dbReference>
<comment type="caution">
    <text evidence="8">The sequence shown here is derived from an EMBL/GenBank/DDBJ whole genome shotgun (WGS) entry which is preliminary data.</text>
</comment>
<dbReference type="SUPFAM" id="SSF102114">
    <property type="entry name" value="Radical SAM enzymes"/>
    <property type="match status" value="1"/>
</dbReference>
<dbReference type="EMBL" id="ACJN02000003">
    <property type="protein sequence ID" value="EFI33464.1"/>
    <property type="molecule type" value="Genomic_DNA"/>
</dbReference>
<dbReference type="GO" id="GO:0046872">
    <property type="term" value="F:metal ion binding"/>
    <property type="evidence" value="ECO:0007669"/>
    <property type="project" value="UniProtKB-KW"/>
</dbReference>
<evidence type="ECO:0000256" key="5">
    <source>
        <dbReference type="ARBA" id="ARBA00023014"/>
    </source>
</evidence>
<keyword evidence="4" id="KW-0408">Iron</keyword>
<evidence type="ECO:0000256" key="1">
    <source>
        <dbReference type="ARBA" id="ARBA00001966"/>
    </source>
</evidence>
<name>D6SRZ8_9BACT</name>
<dbReference type="InterPro" id="IPR034466">
    <property type="entry name" value="Methyltransferase_Class_B"/>
</dbReference>
<dbReference type="eggNOG" id="COG1032">
    <property type="taxonomic scope" value="Bacteria"/>
</dbReference>
<keyword evidence="2" id="KW-0949">S-adenosyl-L-methionine</keyword>
<dbReference type="GO" id="GO:0051539">
    <property type="term" value="F:4 iron, 4 sulfur cluster binding"/>
    <property type="evidence" value="ECO:0007669"/>
    <property type="project" value="UniProtKB-KW"/>
</dbReference>
<dbReference type="InterPro" id="IPR023404">
    <property type="entry name" value="rSAM_horseshoe"/>
</dbReference>
<dbReference type="Proteomes" id="UP000005496">
    <property type="component" value="Unassembled WGS sequence"/>
</dbReference>
<gene>
    <name evidence="8" type="ORF">Dthio_PD0798</name>
</gene>
<reference evidence="8" key="1">
    <citation type="submission" date="2010-05" db="EMBL/GenBank/DDBJ databases">
        <title>The draft genome of Desulfonatronospira thiodismutans ASO3-1.</title>
        <authorList>
            <consortium name="US DOE Joint Genome Institute (JGI-PGF)"/>
            <person name="Lucas S."/>
            <person name="Copeland A."/>
            <person name="Lapidus A."/>
            <person name="Cheng J.-F."/>
            <person name="Bruce D."/>
            <person name="Goodwin L."/>
            <person name="Pitluck S."/>
            <person name="Chertkov O."/>
            <person name="Brettin T."/>
            <person name="Detter J.C."/>
            <person name="Han C."/>
            <person name="Land M.L."/>
            <person name="Hauser L."/>
            <person name="Kyrpides N."/>
            <person name="Mikhailova N."/>
            <person name="Muyzer G."/>
            <person name="Woyke T."/>
        </authorList>
    </citation>
    <scope>NUCLEOTIDE SEQUENCE [LARGE SCALE GENOMIC DNA]</scope>
    <source>
        <strain evidence="8">ASO3-1</strain>
    </source>
</reference>
<dbReference type="SFLD" id="SFLDG01123">
    <property type="entry name" value="methyltransferase_(Class_B)"/>
    <property type="match status" value="1"/>
</dbReference>
<dbReference type="NCBIfam" id="TIGR04072">
    <property type="entry name" value="rSAM_ladder_B12"/>
    <property type="match status" value="1"/>
</dbReference>
<dbReference type="InterPro" id="IPR006158">
    <property type="entry name" value="Cobalamin-bd"/>
</dbReference>